<keyword evidence="1" id="KW-0472">Membrane</keyword>
<protein>
    <submittedName>
        <fullName evidence="2">DUF998 domain-containing protein</fullName>
    </submittedName>
</protein>
<sequence length="224" mass="23915">MNRFSSVRPLLFCGALAPPVFVVVFLVAGALRAGYDPTYHPVSALSLGGLGWLQITSFVVTGLLLLAFAVGLRRVMRPGPGSRWAPVLIGMVGVSLVASGVFVMDPIPTFPPGTTSIPEPATWHHTLHDLAGAGVFGLLPIACFVMARWFGSRPGRPGWMWYSLVTGVAMIVLLIAFGTAYEADHAASGLVQRAQIIVGWAWISLVALRLWADQRPVSPQRSGS</sequence>
<feature type="transmembrane region" description="Helical" evidence="1">
    <location>
        <begin position="49"/>
        <end position="72"/>
    </location>
</feature>
<keyword evidence="1" id="KW-1133">Transmembrane helix</keyword>
<accession>A0A895YLN6</accession>
<feature type="transmembrane region" description="Helical" evidence="1">
    <location>
        <begin position="84"/>
        <end position="104"/>
    </location>
</feature>
<feature type="transmembrane region" description="Helical" evidence="1">
    <location>
        <begin position="159"/>
        <end position="181"/>
    </location>
</feature>
<dbReference type="KEGG" id="nhy:JQS43_11770"/>
<dbReference type="EMBL" id="CP070499">
    <property type="protein sequence ID" value="QSB16892.1"/>
    <property type="molecule type" value="Genomic_DNA"/>
</dbReference>
<reference evidence="2" key="1">
    <citation type="submission" date="2021-02" db="EMBL/GenBank/DDBJ databases">
        <title>Natrosporangium hydrolyticum gen. nov., sp. nov, a haloalkaliphilic actinobacterium from a soda solonchak soil.</title>
        <authorList>
            <person name="Sorokin D.Y."/>
            <person name="Khijniak T.V."/>
            <person name="Zakharycheva A.P."/>
            <person name="Boueva O.V."/>
            <person name="Ariskina E.V."/>
            <person name="Hahnke R.L."/>
            <person name="Bunk B."/>
            <person name="Sproer C."/>
            <person name="Schumann P."/>
            <person name="Evtushenko L.I."/>
            <person name="Kublanov I.V."/>
        </authorList>
    </citation>
    <scope>NUCLEOTIDE SEQUENCE</scope>
    <source>
        <strain evidence="2">DSM 106523</strain>
    </source>
</reference>
<organism evidence="2 3">
    <name type="scientific">Natronosporangium hydrolyticum</name>
    <dbReference type="NCBI Taxonomy" id="2811111"/>
    <lineage>
        <taxon>Bacteria</taxon>
        <taxon>Bacillati</taxon>
        <taxon>Actinomycetota</taxon>
        <taxon>Actinomycetes</taxon>
        <taxon>Micromonosporales</taxon>
        <taxon>Micromonosporaceae</taxon>
        <taxon>Natronosporangium</taxon>
    </lineage>
</organism>
<evidence type="ECO:0000313" key="3">
    <source>
        <dbReference type="Proteomes" id="UP000662857"/>
    </source>
</evidence>
<keyword evidence="1" id="KW-0812">Transmembrane</keyword>
<dbReference type="Proteomes" id="UP000662857">
    <property type="component" value="Chromosome"/>
</dbReference>
<feature type="transmembrane region" description="Helical" evidence="1">
    <location>
        <begin position="193"/>
        <end position="212"/>
    </location>
</feature>
<keyword evidence="3" id="KW-1185">Reference proteome</keyword>
<evidence type="ECO:0000313" key="2">
    <source>
        <dbReference type="EMBL" id="QSB16892.1"/>
    </source>
</evidence>
<gene>
    <name evidence="2" type="ORF">JQS43_11770</name>
</gene>
<dbReference type="AlphaFoldDB" id="A0A895YLN6"/>
<evidence type="ECO:0000256" key="1">
    <source>
        <dbReference type="SAM" id="Phobius"/>
    </source>
</evidence>
<proteinExistence type="predicted"/>
<dbReference type="Pfam" id="PF06197">
    <property type="entry name" value="DUF998"/>
    <property type="match status" value="1"/>
</dbReference>
<feature type="transmembrane region" description="Helical" evidence="1">
    <location>
        <begin position="130"/>
        <end position="147"/>
    </location>
</feature>
<name>A0A895YLN6_9ACTN</name>
<dbReference type="RefSeq" id="WP_239679133.1">
    <property type="nucleotide sequence ID" value="NZ_CP070499.1"/>
</dbReference>
<dbReference type="InterPro" id="IPR009339">
    <property type="entry name" value="DUF998"/>
</dbReference>